<feature type="region of interest" description="Disordered" evidence="1">
    <location>
        <begin position="490"/>
        <end position="530"/>
    </location>
</feature>
<evidence type="ECO:0000313" key="3">
    <source>
        <dbReference type="EMBL" id="KAF4622712.1"/>
    </source>
</evidence>
<feature type="compositionally biased region" description="Basic and acidic residues" evidence="1">
    <location>
        <begin position="97"/>
        <end position="120"/>
    </location>
</feature>
<dbReference type="PANTHER" id="PTHR42470">
    <property type="entry name" value="VAST DOMAIN-CONTAINING PROTEIN"/>
    <property type="match status" value="1"/>
</dbReference>
<dbReference type="Proteomes" id="UP000566819">
    <property type="component" value="Unassembled WGS sequence"/>
</dbReference>
<evidence type="ECO:0000256" key="1">
    <source>
        <dbReference type="SAM" id="MobiDB-lite"/>
    </source>
</evidence>
<organism evidence="3 4">
    <name type="scientific">Cudoniella acicularis</name>
    <dbReference type="NCBI Taxonomy" id="354080"/>
    <lineage>
        <taxon>Eukaryota</taxon>
        <taxon>Fungi</taxon>
        <taxon>Dikarya</taxon>
        <taxon>Ascomycota</taxon>
        <taxon>Pezizomycotina</taxon>
        <taxon>Leotiomycetes</taxon>
        <taxon>Helotiales</taxon>
        <taxon>Tricladiaceae</taxon>
        <taxon>Cudoniella</taxon>
    </lineage>
</organism>
<evidence type="ECO:0000313" key="4">
    <source>
        <dbReference type="Proteomes" id="UP000566819"/>
    </source>
</evidence>
<name>A0A8H4R3R0_9HELO</name>
<dbReference type="EMBL" id="JAAMPI010001857">
    <property type="protein sequence ID" value="KAF4622712.1"/>
    <property type="molecule type" value="Genomic_DNA"/>
</dbReference>
<reference evidence="3 4" key="1">
    <citation type="submission" date="2020-03" db="EMBL/GenBank/DDBJ databases">
        <title>Draft Genome Sequence of Cudoniella acicularis.</title>
        <authorList>
            <person name="Buettner E."/>
            <person name="Kellner H."/>
        </authorList>
    </citation>
    <scope>NUCLEOTIDE SEQUENCE [LARGE SCALE GENOMIC DNA]</scope>
    <source>
        <strain evidence="3 4">DSM 108380</strain>
    </source>
</reference>
<dbReference type="OrthoDB" id="5426775at2759"/>
<dbReference type="PANTHER" id="PTHR42470:SF1">
    <property type="entry name" value="VAST DOMAIN-CONTAINING PROTEIN"/>
    <property type="match status" value="1"/>
</dbReference>
<feature type="region of interest" description="Disordered" evidence="1">
    <location>
        <begin position="1"/>
        <end position="134"/>
    </location>
</feature>
<dbReference type="InterPro" id="IPR057684">
    <property type="entry name" value="DUF7924"/>
</dbReference>
<dbReference type="AlphaFoldDB" id="A0A8H4R3R0"/>
<comment type="caution">
    <text evidence="3">The sequence shown here is derived from an EMBL/GenBank/DDBJ whole genome shotgun (WGS) entry which is preliminary data.</text>
</comment>
<feature type="domain" description="DUF7924" evidence="2">
    <location>
        <begin position="318"/>
        <end position="484"/>
    </location>
</feature>
<feature type="compositionally biased region" description="Low complexity" evidence="1">
    <location>
        <begin position="508"/>
        <end position="519"/>
    </location>
</feature>
<sequence>MKSRFEKTHPRMKLSGTLRKELQDNLSQIPSRRSLRLQARGSLTDSKDLFDQPPVSRKRQFGSSAGPPTAKRARKSPGNSKNTVPRRRETQGGIKLAPEHTQRDEKHPSAEHPPDERQPQNDRPPQGPFLEGHINKLGQGIDLRPHNCPGSVSSFVTEWLETIPDDPQDTAPGMEVTKDADGFVVPRTPASSCSRPSLYSDSVALTAESARSSGRSLVQDPFYQENNLEANNIYLRQQFEAYPDRISALLVEIRRDRTSPGPSVDEIRRDEDLYELERGIVETDVERYFDNKIFASPKSSDVLRRVDKLPISKRNVPDTGTQWKVSTPIPDMLFGYDSKRAFPDAASSVRKLDAAANSQGLLFPFMVVEFKADGRSGAGSLWVATNQCQGGSASCINIAERLNYQLRQCESENVQQIDTAAFSIAMSGTEARLYISWKQNELDYYTNIVDRFLLLDPDHYLKFRKYVRNIVDWGRDKRLKQIQASLDTLLEKGMPIPSSDSSQKRKGSPSSSSRASSSKRGAKSTSHERG</sequence>
<keyword evidence="4" id="KW-1185">Reference proteome</keyword>
<proteinExistence type="predicted"/>
<accession>A0A8H4R3R0</accession>
<evidence type="ECO:0000259" key="2">
    <source>
        <dbReference type="Pfam" id="PF25545"/>
    </source>
</evidence>
<protein>
    <recommendedName>
        <fullName evidence="2">DUF7924 domain-containing protein</fullName>
    </recommendedName>
</protein>
<dbReference type="Pfam" id="PF25545">
    <property type="entry name" value="DUF7924"/>
    <property type="match status" value="1"/>
</dbReference>
<gene>
    <name evidence="3" type="ORF">G7Y89_g14314</name>
</gene>